<evidence type="ECO:0000256" key="1">
    <source>
        <dbReference type="ARBA" id="ARBA00022527"/>
    </source>
</evidence>
<dbReference type="Gene3D" id="3.30.565.10">
    <property type="entry name" value="Histidine kinase-like ATPase, C-terminal domain"/>
    <property type="match status" value="1"/>
</dbReference>
<dbReference type="InterPro" id="IPR036890">
    <property type="entry name" value="HATPase_C_sf"/>
</dbReference>
<keyword evidence="3" id="KW-0067">ATP-binding</keyword>
<dbReference type="GO" id="GO:0005524">
    <property type="term" value="F:ATP binding"/>
    <property type="evidence" value="ECO:0007669"/>
    <property type="project" value="UniProtKB-KW"/>
</dbReference>
<dbReference type="Pfam" id="PF13581">
    <property type="entry name" value="HATPase_c_2"/>
    <property type="match status" value="1"/>
</dbReference>
<keyword evidence="1" id="KW-0723">Serine/threonine-protein kinase</keyword>
<evidence type="ECO:0000313" key="4">
    <source>
        <dbReference type="Proteomes" id="UP001221328"/>
    </source>
</evidence>
<proteinExistence type="predicted"/>
<sequence>MVISLKNHASEVGKPDASLRYIAVWNAAGVSAADARAAVRTLLARVGLDPHHRSSQDAQLVVSELVTNAARHAPGPAALEFELTPDGDLLRISVRDSSPSLPQPRERDGGRIGGHGLYLISQLCDQLHTIALDAGKKIVAHLHLKSPPRAAVACLRQN</sequence>
<keyword evidence="4" id="KW-1185">Reference proteome</keyword>
<organism evidence="3 4">
    <name type="scientific">Streptomyces gilvifuscus</name>
    <dbReference type="NCBI Taxonomy" id="1550617"/>
    <lineage>
        <taxon>Bacteria</taxon>
        <taxon>Bacillati</taxon>
        <taxon>Actinomycetota</taxon>
        <taxon>Actinomycetes</taxon>
        <taxon>Kitasatosporales</taxon>
        <taxon>Streptomycetaceae</taxon>
        <taxon>Streptomyces</taxon>
    </lineage>
</organism>
<dbReference type="PANTHER" id="PTHR35526:SF3">
    <property type="entry name" value="ANTI-SIGMA-F FACTOR RSBW"/>
    <property type="match status" value="1"/>
</dbReference>
<reference evidence="3 4" key="1">
    <citation type="journal article" date="2015" name="Int. J. Syst. Evol. Microbiol.">
        <title>Streptomyces gilvifuscus sp. nov., an actinomycete that produces antibacterial compounds isolated from soil.</title>
        <authorList>
            <person name="Nguyen T.M."/>
            <person name="Kim J."/>
        </authorList>
    </citation>
    <scope>NUCLEOTIDE SEQUENCE [LARGE SCALE GENOMIC DNA]</scope>
    <source>
        <strain evidence="3 4">T113</strain>
    </source>
</reference>
<protein>
    <submittedName>
        <fullName evidence="3">ATP-binding protein</fullName>
    </submittedName>
</protein>
<gene>
    <name evidence="3" type="ORF">PO587_26260</name>
</gene>
<dbReference type="CDD" id="cd16936">
    <property type="entry name" value="HATPase_RsbW-like"/>
    <property type="match status" value="1"/>
</dbReference>
<name>A0ABT5FZN1_9ACTN</name>
<comment type="caution">
    <text evidence="3">The sequence shown here is derived from an EMBL/GenBank/DDBJ whole genome shotgun (WGS) entry which is preliminary data.</text>
</comment>
<keyword evidence="1" id="KW-0808">Transferase</keyword>
<dbReference type="EMBL" id="JAQOSK010000011">
    <property type="protein sequence ID" value="MDC2957968.1"/>
    <property type="molecule type" value="Genomic_DNA"/>
</dbReference>
<keyword evidence="1" id="KW-0418">Kinase</keyword>
<dbReference type="SUPFAM" id="SSF55874">
    <property type="entry name" value="ATPase domain of HSP90 chaperone/DNA topoisomerase II/histidine kinase"/>
    <property type="match status" value="1"/>
</dbReference>
<evidence type="ECO:0000313" key="3">
    <source>
        <dbReference type="EMBL" id="MDC2957968.1"/>
    </source>
</evidence>
<keyword evidence="3" id="KW-0547">Nucleotide-binding</keyword>
<dbReference type="InterPro" id="IPR003594">
    <property type="entry name" value="HATPase_dom"/>
</dbReference>
<dbReference type="PANTHER" id="PTHR35526">
    <property type="entry name" value="ANTI-SIGMA-F FACTOR RSBW-RELATED"/>
    <property type="match status" value="1"/>
</dbReference>
<evidence type="ECO:0000259" key="2">
    <source>
        <dbReference type="Pfam" id="PF13581"/>
    </source>
</evidence>
<dbReference type="Proteomes" id="UP001221328">
    <property type="component" value="Unassembled WGS sequence"/>
</dbReference>
<dbReference type="RefSeq" id="WP_272176911.1">
    <property type="nucleotide sequence ID" value="NZ_JAQOSK010000011.1"/>
</dbReference>
<dbReference type="InterPro" id="IPR050267">
    <property type="entry name" value="Anti-sigma-factor_SerPK"/>
</dbReference>
<feature type="domain" description="Histidine kinase/HSP90-like ATPase" evidence="2">
    <location>
        <begin position="32"/>
        <end position="138"/>
    </location>
</feature>
<accession>A0ABT5FZN1</accession>